<dbReference type="PANTHER" id="PTHR43132:SF2">
    <property type="entry name" value="ARSENICAL RESISTANCE OPERON REPRESSOR ARSR-RELATED"/>
    <property type="match status" value="1"/>
</dbReference>
<gene>
    <name evidence="5" type="ORF">EWH12_11540</name>
</gene>
<dbReference type="InterPro" id="IPR036388">
    <property type="entry name" value="WH-like_DNA-bd_sf"/>
</dbReference>
<dbReference type="SMART" id="SM00418">
    <property type="entry name" value="HTH_ARSR"/>
    <property type="match status" value="1"/>
</dbReference>
<dbReference type="PANTHER" id="PTHR43132">
    <property type="entry name" value="ARSENICAL RESISTANCE OPERON REPRESSOR ARSR-RELATED"/>
    <property type="match status" value="1"/>
</dbReference>
<dbReference type="InterPro" id="IPR011991">
    <property type="entry name" value="ArsR-like_HTH"/>
</dbReference>
<dbReference type="GO" id="GO:0003700">
    <property type="term" value="F:DNA-binding transcription factor activity"/>
    <property type="evidence" value="ECO:0007669"/>
    <property type="project" value="InterPro"/>
</dbReference>
<dbReference type="SUPFAM" id="SSF46785">
    <property type="entry name" value="Winged helix' DNA-binding domain"/>
    <property type="match status" value="1"/>
</dbReference>
<dbReference type="Pfam" id="PF01022">
    <property type="entry name" value="HTH_5"/>
    <property type="match status" value="1"/>
</dbReference>
<dbReference type="AlphaFoldDB" id="A0A8G2DWF3"/>
<dbReference type="OrthoDB" id="194599at2"/>
<evidence type="ECO:0000313" key="6">
    <source>
        <dbReference type="Proteomes" id="UP000291572"/>
    </source>
</evidence>
<dbReference type="PRINTS" id="PR00778">
    <property type="entry name" value="HTHARSR"/>
</dbReference>
<dbReference type="GO" id="GO:0003677">
    <property type="term" value="F:DNA binding"/>
    <property type="evidence" value="ECO:0007669"/>
    <property type="project" value="UniProtKB-KW"/>
</dbReference>
<evidence type="ECO:0000259" key="4">
    <source>
        <dbReference type="PROSITE" id="PS50987"/>
    </source>
</evidence>
<evidence type="ECO:0000256" key="2">
    <source>
        <dbReference type="ARBA" id="ARBA00023125"/>
    </source>
</evidence>
<comment type="caution">
    <text evidence="5">The sequence shown here is derived from an EMBL/GenBank/DDBJ whole genome shotgun (WGS) entry which is preliminary data.</text>
</comment>
<dbReference type="InterPro" id="IPR036390">
    <property type="entry name" value="WH_DNA-bd_sf"/>
</dbReference>
<dbReference type="InterPro" id="IPR001845">
    <property type="entry name" value="HTH_ArsR_DNA-bd_dom"/>
</dbReference>
<dbReference type="NCBIfam" id="NF033788">
    <property type="entry name" value="HTH_metalloreg"/>
    <property type="match status" value="1"/>
</dbReference>
<feature type="domain" description="HTH arsR-type" evidence="4">
    <location>
        <begin position="6"/>
        <end position="100"/>
    </location>
</feature>
<dbReference type="EMBL" id="SEOO01000017">
    <property type="protein sequence ID" value="RYM10484.1"/>
    <property type="molecule type" value="Genomic_DNA"/>
</dbReference>
<evidence type="ECO:0000313" key="5">
    <source>
        <dbReference type="EMBL" id="RYM10484.1"/>
    </source>
</evidence>
<dbReference type="Proteomes" id="UP000291572">
    <property type="component" value="Unassembled WGS sequence"/>
</dbReference>
<dbReference type="RefSeq" id="WP_129926670.1">
    <property type="nucleotide sequence ID" value="NZ_SEOO01000017.1"/>
</dbReference>
<organism evidence="5 6">
    <name type="scientific">Sphingobium cupriresistens</name>
    <dbReference type="NCBI Taxonomy" id="1132417"/>
    <lineage>
        <taxon>Bacteria</taxon>
        <taxon>Pseudomonadati</taxon>
        <taxon>Pseudomonadota</taxon>
        <taxon>Alphaproteobacteria</taxon>
        <taxon>Sphingomonadales</taxon>
        <taxon>Sphingomonadaceae</taxon>
        <taxon>Sphingobium</taxon>
    </lineage>
</organism>
<name>A0A8G2DWF3_9SPHN</name>
<proteinExistence type="predicted"/>
<reference evidence="5 6" key="1">
    <citation type="submission" date="2019-02" db="EMBL/GenBank/DDBJ databases">
        <authorList>
            <person name="Feng G."/>
        </authorList>
    </citation>
    <scope>NUCLEOTIDE SEQUENCE [LARGE SCALE GENOMIC DNA]</scope>
    <source>
        <strain evidence="5 6">CCTCC AB 2011146</strain>
    </source>
</reference>
<dbReference type="InterPro" id="IPR051011">
    <property type="entry name" value="Metal_resp_trans_reg"/>
</dbReference>
<protein>
    <submittedName>
        <fullName evidence="5">ArsR family transcriptional regulator</fullName>
    </submittedName>
</protein>
<keyword evidence="1" id="KW-0805">Transcription regulation</keyword>
<sequence length="131" mass="13971">MTELWESRSQADMATEKLKAFAQPQRLMVLSLLLSRGEQSVSAIDEATGIGQPALSQQLGELRKSGMVSTRRQAKQVYYSLADDATELCVRSIEAVFGSGDPALVAPGSGVVSDRAKPMNGAAAFARIIGR</sequence>
<dbReference type="PROSITE" id="PS50987">
    <property type="entry name" value="HTH_ARSR_2"/>
    <property type="match status" value="1"/>
</dbReference>
<evidence type="ECO:0000256" key="1">
    <source>
        <dbReference type="ARBA" id="ARBA00023015"/>
    </source>
</evidence>
<dbReference type="Gene3D" id="1.10.10.10">
    <property type="entry name" value="Winged helix-like DNA-binding domain superfamily/Winged helix DNA-binding domain"/>
    <property type="match status" value="1"/>
</dbReference>
<evidence type="ECO:0000256" key="3">
    <source>
        <dbReference type="ARBA" id="ARBA00023163"/>
    </source>
</evidence>
<dbReference type="CDD" id="cd00090">
    <property type="entry name" value="HTH_ARSR"/>
    <property type="match status" value="1"/>
</dbReference>
<keyword evidence="2" id="KW-0238">DNA-binding</keyword>
<keyword evidence="3" id="KW-0804">Transcription</keyword>
<accession>A0A8G2DWF3</accession>